<keyword evidence="3" id="KW-1185">Reference proteome</keyword>
<name>A0A0L0GB09_9EUKA</name>
<evidence type="ECO:0000313" key="3">
    <source>
        <dbReference type="Proteomes" id="UP000054560"/>
    </source>
</evidence>
<dbReference type="Gene3D" id="3.40.50.150">
    <property type="entry name" value="Vaccinia Virus protein VP39"/>
    <property type="match status" value="1"/>
</dbReference>
<evidence type="ECO:0000256" key="1">
    <source>
        <dbReference type="SAM" id="MobiDB-lite"/>
    </source>
</evidence>
<protein>
    <recommendedName>
        <fullName evidence="4">DREV methyltransferase</fullName>
    </recommendedName>
</protein>
<dbReference type="eggNOG" id="KOG3987">
    <property type="taxonomic scope" value="Eukaryota"/>
</dbReference>
<evidence type="ECO:0000313" key="2">
    <source>
        <dbReference type="EMBL" id="KNC85458.1"/>
    </source>
</evidence>
<dbReference type="Pfam" id="PF05219">
    <property type="entry name" value="DREV"/>
    <property type="match status" value="2"/>
</dbReference>
<dbReference type="SUPFAM" id="SSF53335">
    <property type="entry name" value="S-adenosyl-L-methionine-dependent methyltransferases"/>
    <property type="match status" value="1"/>
</dbReference>
<evidence type="ECO:0008006" key="4">
    <source>
        <dbReference type="Google" id="ProtNLM"/>
    </source>
</evidence>
<dbReference type="CDD" id="cd02440">
    <property type="entry name" value="AdoMet_MTases"/>
    <property type="match status" value="1"/>
</dbReference>
<dbReference type="PANTHER" id="PTHR12890">
    <property type="entry name" value="DREV PROTEIN"/>
    <property type="match status" value="1"/>
</dbReference>
<proteinExistence type="predicted"/>
<dbReference type="RefSeq" id="XP_014159360.1">
    <property type="nucleotide sequence ID" value="XM_014303885.1"/>
</dbReference>
<dbReference type="AlphaFoldDB" id="A0A0L0GB09"/>
<dbReference type="EMBL" id="KQ241701">
    <property type="protein sequence ID" value="KNC85458.1"/>
    <property type="molecule type" value="Genomic_DNA"/>
</dbReference>
<feature type="compositionally biased region" description="Basic and acidic residues" evidence="1">
    <location>
        <begin position="160"/>
        <end position="173"/>
    </location>
</feature>
<feature type="region of interest" description="Disordered" evidence="1">
    <location>
        <begin position="107"/>
        <end position="176"/>
    </location>
</feature>
<feature type="compositionally biased region" description="Polar residues" evidence="1">
    <location>
        <begin position="107"/>
        <end position="159"/>
    </location>
</feature>
<dbReference type="OrthoDB" id="199041at2759"/>
<gene>
    <name evidence="2" type="ORF">SARC_02363</name>
</gene>
<dbReference type="GO" id="GO:0106370">
    <property type="term" value="F:protein-L-histidine N-pros-methyltransferase activity"/>
    <property type="evidence" value="ECO:0007669"/>
    <property type="project" value="InterPro"/>
</dbReference>
<sequence>MGFVNRRWAAQQATRPSPWKSVKYECDQSYWSDDLKKLYVPMDLDQGTRDWIQWSEDETASLLSTLVKPIAMAILRPFVSRTSVNGATYRGSMHVLSRAQFETMLNGPNTTADVSNLDSHDANTASSRDPGSSSGTQEDTSTNTEPHTSANTDRPSQTTRAHDRENQKTETCRGKSLLDIGAGDGAVTALLAPQFDHVTATEVSPVMVWRLGRLGFENINTGTLNHPQLEGRTYDVVSLLNVLDRCHNPMKILHDIKKFLKPDTGRLLIAVVLPFKPIVEEGTSWITPKDSIPKEALRTTPKCCNNGRNNWEEWIPWLINTYFTPAGFKVDRFTRTPYLCSGDSIQPFYVIQDAVFVLSLADDIPAADIPITEDTNKVFELL</sequence>
<dbReference type="Proteomes" id="UP000054560">
    <property type="component" value="Unassembled WGS sequence"/>
</dbReference>
<dbReference type="GeneID" id="25902867"/>
<dbReference type="InterPro" id="IPR007884">
    <property type="entry name" value="METL9"/>
</dbReference>
<accession>A0A0L0GB09</accession>
<dbReference type="InterPro" id="IPR029063">
    <property type="entry name" value="SAM-dependent_MTases_sf"/>
</dbReference>
<organism evidence="2 3">
    <name type="scientific">Sphaeroforma arctica JP610</name>
    <dbReference type="NCBI Taxonomy" id="667725"/>
    <lineage>
        <taxon>Eukaryota</taxon>
        <taxon>Ichthyosporea</taxon>
        <taxon>Ichthyophonida</taxon>
        <taxon>Sphaeroforma</taxon>
    </lineage>
</organism>
<reference evidence="2 3" key="1">
    <citation type="submission" date="2011-02" db="EMBL/GenBank/DDBJ databases">
        <title>The Genome Sequence of Sphaeroforma arctica JP610.</title>
        <authorList>
            <consortium name="The Broad Institute Genome Sequencing Platform"/>
            <person name="Russ C."/>
            <person name="Cuomo C."/>
            <person name="Young S.K."/>
            <person name="Zeng Q."/>
            <person name="Gargeya S."/>
            <person name="Alvarado L."/>
            <person name="Berlin A."/>
            <person name="Chapman S.B."/>
            <person name="Chen Z."/>
            <person name="Freedman E."/>
            <person name="Gellesch M."/>
            <person name="Goldberg J."/>
            <person name="Griggs A."/>
            <person name="Gujja S."/>
            <person name="Heilman E."/>
            <person name="Heiman D."/>
            <person name="Howarth C."/>
            <person name="Mehta T."/>
            <person name="Neiman D."/>
            <person name="Pearson M."/>
            <person name="Roberts A."/>
            <person name="Saif S."/>
            <person name="Shea T."/>
            <person name="Shenoy N."/>
            <person name="Sisk P."/>
            <person name="Stolte C."/>
            <person name="Sykes S."/>
            <person name="White J."/>
            <person name="Yandava C."/>
            <person name="Burger G."/>
            <person name="Gray M.W."/>
            <person name="Holland P.W.H."/>
            <person name="King N."/>
            <person name="Lang F.B.F."/>
            <person name="Roger A.J."/>
            <person name="Ruiz-Trillo I."/>
            <person name="Haas B."/>
            <person name="Nusbaum C."/>
            <person name="Birren B."/>
        </authorList>
    </citation>
    <scope>NUCLEOTIDE SEQUENCE [LARGE SCALE GENOMIC DNA]</scope>
    <source>
        <strain evidence="2 3">JP610</strain>
    </source>
</reference>
<dbReference type="PANTHER" id="PTHR12890:SF0">
    <property type="entry name" value="PROTEIN-L-HISTIDINE N-PROS-METHYLTRANSFERASE"/>
    <property type="match status" value="1"/>
</dbReference>